<feature type="signal peptide" evidence="4">
    <location>
        <begin position="1"/>
        <end position="22"/>
    </location>
</feature>
<evidence type="ECO:0000256" key="2">
    <source>
        <dbReference type="ARBA" id="ARBA00022803"/>
    </source>
</evidence>
<protein>
    <submittedName>
        <fullName evidence="5">Uncharacterized protein</fullName>
    </submittedName>
</protein>
<keyword evidence="1" id="KW-0677">Repeat</keyword>
<dbReference type="PANTHER" id="PTHR44858">
    <property type="entry name" value="TETRATRICOPEPTIDE REPEAT PROTEIN 6"/>
    <property type="match status" value="1"/>
</dbReference>
<evidence type="ECO:0000256" key="1">
    <source>
        <dbReference type="ARBA" id="ARBA00022737"/>
    </source>
</evidence>
<evidence type="ECO:0000313" key="6">
    <source>
        <dbReference type="Proteomes" id="UP000321820"/>
    </source>
</evidence>
<dbReference type="SMART" id="SM00028">
    <property type="entry name" value="TPR"/>
    <property type="match status" value="3"/>
</dbReference>
<keyword evidence="4" id="KW-0732">Signal</keyword>
<organism evidence="5 6">
    <name type="scientific">Terriglobus albidus</name>
    <dbReference type="NCBI Taxonomy" id="1592106"/>
    <lineage>
        <taxon>Bacteria</taxon>
        <taxon>Pseudomonadati</taxon>
        <taxon>Acidobacteriota</taxon>
        <taxon>Terriglobia</taxon>
        <taxon>Terriglobales</taxon>
        <taxon>Acidobacteriaceae</taxon>
        <taxon>Terriglobus</taxon>
    </lineage>
</organism>
<dbReference type="InterPro" id="IPR019734">
    <property type="entry name" value="TPR_rpt"/>
</dbReference>
<evidence type="ECO:0000256" key="4">
    <source>
        <dbReference type="SAM" id="SignalP"/>
    </source>
</evidence>
<dbReference type="SUPFAM" id="SSF48452">
    <property type="entry name" value="TPR-like"/>
    <property type="match status" value="1"/>
</dbReference>
<dbReference type="OrthoDB" id="112132at2"/>
<dbReference type="PROSITE" id="PS50005">
    <property type="entry name" value="TPR"/>
    <property type="match status" value="2"/>
</dbReference>
<keyword evidence="2 3" id="KW-0802">TPR repeat</keyword>
<evidence type="ECO:0000256" key="3">
    <source>
        <dbReference type="PROSITE-ProRule" id="PRU00339"/>
    </source>
</evidence>
<dbReference type="EMBL" id="CP042806">
    <property type="protein sequence ID" value="QEE27584.1"/>
    <property type="molecule type" value="Genomic_DNA"/>
</dbReference>
<dbReference type="InterPro" id="IPR050498">
    <property type="entry name" value="Ycf3"/>
</dbReference>
<keyword evidence="6" id="KW-1185">Reference proteome</keyword>
<feature type="repeat" description="TPR" evidence="3">
    <location>
        <begin position="127"/>
        <end position="160"/>
    </location>
</feature>
<feature type="chain" id="PRO_5022913338" evidence="4">
    <location>
        <begin position="23"/>
        <end position="299"/>
    </location>
</feature>
<dbReference type="AlphaFoldDB" id="A0A5B9E7Q0"/>
<sequence length="299" mass="33609">MRVHSVSFLMMLCLTAPCAVTAQRASNPDGRVATDVRMHETEEWHQISLHLPDPKLAPHEKLEVAGDILRARRYPLDAMDYYRYALERGGDKARLTNKIGLIQLEMNDNRSARQSFVLSTKINKKYAEAWNNLGTVDYLEQHFGNSIGEYKKAIKLDKKSAVFHANLAASYFSQKDMESAQKEFQIALTLDPQMYEHRASGGIATHVISANDRARFCFELARVYARSGETQTMYRYLAKAAEGGMDVSNAVKDDAVFRKYLKDPQLALLIRDTRAFLMAIESPASVPTPASAIPPQPAH</sequence>
<dbReference type="KEGG" id="talb:FTW19_05940"/>
<proteinExistence type="predicted"/>
<name>A0A5B9E7Q0_9BACT</name>
<dbReference type="PANTHER" id="PTHR44858:SF1">
    <property type="entry name" value="UDP-N-ACETYLGLUCOSAMINE--PEPTIDE N-ACETYLGLUCOSAMINYLTRANSFERASE SPINDLY-RELATED"/>
    <property type="match status" value="1"/>
</dbReference>
<feature type="repeat" description="TPR" evidence="3">
    <location>
        <begin position="161"/>
        <end position="194"/>
    </location>
</feature>
<gene>
    <name evidence="5" type="ORF">FTW19_05940</name>
</gene>
<dbReference type="Proteomes" id="UP000321820">
    <property type="component" value="Chromosome"/>
</dbReference>
<dbReference type="Gene3D" id="1.25.40.10">
    <property type="entry name" value="Tetratricopeptide repeat domain"/>
    <property type="match status" value="1"/>
</dbReference>
<dbReference type="InterPro" id="IPR011990">
    <property type="entry name" value="TPR-like_helical_dom_sf"/>
</dbReference>
<accession>A0A5B9E7Q0</accession>
<dbReference type="RefSeq" id="WP_147646775.1">
    <property type="nucleotide sequence ID" value="NZ_CP042806.1"/>
</dbReference>
<evidence type="ECO:0000313" key="5">
    <source>
        <dbReference type="EMBL" id="QEE27584.1"/>
    </source>
</evidence>
<dbReference type="Pfam" id="PF13181">
    <property type="entry name" value="TPR_8"/>
    <property type="match status" value="1"/>
</dbReference>
<reference evidence="5 6" key="1">
    <citation type="submission" date="2019-08" db="EMBL/GenBank/DDBJ databases">
        <title>Complete genome sequence of Terriglobus albidus strain ORNL.</title>
        <authorList>
            <person name="Podar M."/>
        </authorList>
    </citation>
    <scope>NUCLEOTIDE SEQUENCE [LARGE SCALE GENOMIC DNA]</scope>
    <source>
        <strain evidence="5 6">ORNL</strain>
    </source>
</reference>